<evidence type="ECO:0000256" key="1">
    <source>
        <dbReference type="SAM" id="MobiDB-lite"/>
    </source>
</evidence>
<sequence>MDKTQSYLTATPYRECYDGLIKCYDLNKSLFSSYVKVYSLKRSREDKDKNEDPPVGSDRGLKKKKTRKDAEPTKGSKTKESKSSSSKGTKTQSKYSRKSVQAEKPKFEVADSDMLQNQEGNLGNDDEEPMREVASKLTRVEVMQKHGYGYLREMKYEEPIMNFTYSRKETSLDFRRWSYLEKKRAHIMVKAIDKQLKERRMMRSLEKFFGGRHYGTDL</sequence>
<accession>A0A6L2J9R5</accession>
<name>A0A6L2J9R5_TANCI</name>
<evidence type="ECO:0000313" key="2">
    <source>
        <dbReference type="EMBL" id="GEU33656.1"/>
    </source>
</evidence>
<feature type="compositionally biased region" description="Basic and acidic residues" evidence="1">
    <location>
        <begin position="100"/>
        <end position="109"/>
    </location>
</feature>
<feature type="region of interest" description="Disordered" evidence="1">
    <location>
        <begin position="42"/>
        <end position="129"/>
    </location>
</feature>
<feature type="compositionally biased region" description="Basic and acidic residues" evidence="1">
    <location>
        <begin position="42"/>
        <end position="52"/>
    </location>
</feature>
<reference evidence="2" key="1">
    <citation type="journal article" date="2019" name="Sci. Rep.">
        <title>Draft genome of Tanacetum cinerariifolium, the natural source of mosquito coil.</title>
        <authorList>
            <person name="Yamashiro T."/>
            <person name="Shiraishi A."/>
            <person name="Satake H."/>
            <person name="Nakayama K."/>
        </authorList>
    </citation>
    <scope>NUCLEOTIDE SEQUENCE</scope>
</reference>
<gene>
    <name evidence="2" type="ORF">Tci_005634</name>
</gene>
<comment type="caution">
    <text evidence="2">The sequence shown here is derived from an EMBL/GenBank/DDBJ whole genome shotgun (WGS) entry which is preliminary data.</text>
</comment>
<dbReference type="AlphaFoldDB" id="A0A6L2J9R5"/>
<feature type="compositionally biased region" description="Basic and acidic residues" evidence="1">
    <location>
        <begin position="68"/>
        <end position="82"/>
    </location>
</feature>
<proteinExistence type="predicted"/>
<feature type="compositionally biased region" description="Low complexity" evidence="1">
    <location>
        <begin position="83"/>
        <end position="94"/>
    </location>
</feature>
<organism evidence="2">
    <name type="scientific">Tanacetum cinerariifolium</name>
    <name type="common">Dalmatian daisy</name>
    <name type="synonym">Chrysanthemum cinerariifolium</name>
    <dbReference type="NCBI Taxonomy" id="118510"/>
    <lineage>
        <taxon>Eukaryota</taxon>
        <taxon>Viridiplantae</taxon>
        <taxon>Streptophyta</taxon>
        <taxon>Embryophyta</taxon>
        <taxon>Tracheophyta</taxon>
        <taxon>Spermatophyta</taxon>
        <taxon>Magnoliopsida</taxon>
        <taxon>eudicotyledons</taxon>
        <taxon>Gunneridae</taxon>
        <taxon>Pentapetalae</taxon>
        <taxon>asterids</taxon>
        <taxon>campanulids</taxon>
        <taxon>Asterales</taxon>
        <taxon>Asteraceae</taxon>
        <taxon>Asteroideae</taxon>
        <taxon>Anthemideae</taxon>
        <taxon>Anthemidinae</taxon>
        <taxon>Tanacetum</taxon>
    </lineage>
</organism>
<dbReference type="EMBL" id="BKCJ010000488">
    <property type="protein sequence ID" value="GEU33656.1"/>
    <property type="molecule type" value="Genomic_DNA"/>
</dbReference>
<protein>
    <submittedName>
        <fullName evidence="2">Uncharacterized protein</fullName>
    </submittedName>
</protein>